<dbReference type="GO" id="GO:0006508">
    <property type="term" value="P:proteolysis"/>
    <property type="evidence" value="ECO:0007669"/>
    <property type="project" value="UniProtKB-KW"/>
</dbReference>
<keyword evidence="1" id="KW-1188">Viral release from host cell</keyword>
<reference evidence="8 9" key="1">
    <citation type="submission" date="2017-10" db="EMBL/GenBank/DDBJ databases">
        <title>Complete nucleotide sequences and annotations of phi673 and phi674, two new lytic phages of Corynebacterium glutamicum ATCC 13032.</title>
        <authorList>
            <person name="Yomantas Y.A.V."/>
            <person name="Abalakina E.G."/>
            <person name="Lobanova J.S."/>
            <person name="Mamontov V.A."/>
            <person name="Stoynova N.V."/>
            <person name="Mashko S.V."/>
        </authorList>
    </citation>
    <scope>NUCLEOTIDE SEQUENCE [LARGE SCALE GENOMIC DNA]</scope>
</reference>
<keyword evidence="3" id="KW-0378">Hydrolase</keyword>
<feature type="region of interest" description="Disordered" evidence="6">
    <location>
        <begin position="312"/>
        <end position="340"/>
    </location>
</feature>
<evidence type="ECO:0000256" key="4">
    <source>
        <dbReference type="ARBA" id="ARBA00022950"/>
    </source>
</evidence>
<dbReference type="OrthoDB" id="7226at10239"/>
<dbReference type="NCBIfam" id="TIGR01543">
    <property type="entry name" value="proheadase_HK97"/>
    <property type="match status" value="1"/>
</dbReference>
<sequence length="361" mass="38909">MVVGAPLSGKSQFVATHAAPGVPRFDFDAVATTVSGSPTKNDTPPAVLDAVLSMRRGLMGYLLDPETNPTDDVWVVNSSPSESTVSRWVSAGGVFHVLDPGQDECMARALREDAPQTVQDAISAWYASPPEIPDKYIMKGGELVKIKSASVQVKADNAESGTFEAYASVFGNRDSYGDIVQKGAFADTLKEWSDSGNVLPVLYGHDFADPFSNIGAVVDAVEDDHGLKITGKLDLDNPKAAQVHKLLQEKRLSQMSFAFDVQKGAWNEDEDGEYYSIDKVKLYEVSVVPIGANQETEILAVKSDQRSMCATCAKDGTRSKDGTSATDGTRTEDGTLTPNQKHLSILMMEVDLLEKDINHGS</sequence>
<evidence type="ECO:0000313" key="8">
    <source>
        <dbReference type="EMBL" id="ATW62866.1"/>
    </source>
</evidence>
<dbReference type="Pfam" id="PF04586">
    <property type="entry name" value="Peptidase_S78"/>
    <property type="match status" value="1"/>
</dbReference>
<name>A0A2H4PIT6_9CAUD</name>
<dbReference type="EMBL" id="MG324353">
    <property type="protein sequence ID" value="ATW62866.1"/>
    <property type="molecule type" value="Genomic_DNA"/>
</dbReference>
<keyword evidence="5" id="KW-1273">Viral capsid maturation</keyword>
<accession>A0A2H4PIT6</accession>
<evidence type="ECO:0000256" key="1">
    <source>
        <dbReference type="ARBA" id="ARBA00022612"/>
    </source>
</evidence>
<evidence type="ECO:0000259" key="7">
    <source>
        <dbReference type="Pfam" id="PF04586"/>
    </source>
</evidence>
<keyword evidence="2 8" id="KW-0645">Protease</keyword>
<feature type="domain" description="Prohead serine protease" evidence="7">
    <location>
        <begin position="151"/>
        <end position="304"/>
    </location>
</feature>
<keyword evidence="4" id="KW-0118">Viral capsid assembly</keyword>
<keyword evidence="9" id="KW-1185">Reference proteome</keyword>
<evidence type="ECO:0000313" key="9">
    <source>
        <dbReference type="Proteomes" id="UP000241893"/>
    </source>
</evidence>
<dbReference type="InterPro" id="IPR054613">
    <property type="entry name" value="Peptidase_S78_dom"/>
</dbReference>
<dbReference type="GO" id="GO:0008233">
    <property type="term" value="F:peptidase activity"/>
    <property type="evidence" value="ECO:0007669"/>
    <property type="project" value="UniProtKB-KW"/>
</dbReference>
<dbReference type="Proteomes" id="UP000241893">
    <property type="component" value="Segment"/>
</dbReference>
<organism evidence="8 9">
    <name type="scientific">Corynebacterium phage phi673</name>
    <dbReference type="NCBI Taxonomy" id="2052821"/>
    <lineage>
        <taxon>Viruses</taxon>
        <taxon>Duplodnaviria</taxon>
        <taxon>Heunggongvirae</taxon>
        <taxon>Uroviricota</taxon>
        <taxon>Caudoviricetes</taxon>
        <taxon>Ikedavirus</taxon>
        <taxon>Ikedavirus phi673</taxon>
    </lineage>
</organism>
<gene>
    <name evidence="8" type="ORF">phi673_gp04</name>
</gene>
<proteinExistence type="predicted"/>
<evidence type="ECO:0000256" key="5">
    <source>
        <dbReference type="ARBA" id="ARBA00023045"/>
    </source>
</evidence>
<dbReference type="GO" id="GO:0046797">
    <property type="term" value="P:viral procapsid maturation"/>
    <property type="evidence" value="ECO:0007669"/>
    <property type="project" value="UniProtKB-KW"/>
</dbReference>
<evidence type="ECO:0000256" key="6">
    <source>
        <dbReference type="SAM" id="MobiDB-lite"/>
    </source>
</evidence>
<feature type="compositionally biased region" description="Polar residues" evidence="6">
    <location>
        <begin position="322"/>
        <end position="340"/>
    </location>
</feature>
<dbReference type="InterPro" id="IPR006433">
    <property type="entry name" value="Prohead_protease"/>
</dbReference>
<protein>
    <submittedName>
        <fullName evidence="8">Putative head maturation protease</fullName>
    </submittedName>
</protein>
<evidence type="ECO:0000256" key="2">
    <source>
        <dbReference type="ARBA" id="ARBA00022670"/>
    </source>
</evidence>
<evidence type="ECO:0000256" key="3">
    <source>
        <dbReference type="ARBA" id="ARBA00022801"/>
    </source>
</evidence>